<dbReference type="SUPFAM" id="SSF51726">
    <property type="entry name" value="UROD/MetE-like"/>
    <property type="match status" value="1"/>
</dbReference>
<accession>A0ABR1G0D3</accession>
<dbReference type="PANTHER" id="PTHR21091">
    <property type="entry name" value="METHYLTETRAHYDROFOLATE:HOMOCYSTEINE METHYLTRANSFERASE RELATED"/>
    <property type="match status" value="1"/>
</dbReference>
<keyword evidence="4" id="KW-1185">Reference proteome</keyword>
<proteinExistence type="predicted"/>
<dbReference type="Gene3D" id="3.20.20.210">
    <property type="match status" value="1"/>
</dbReference>
<name>A0ABR1G0D3_AURAN</name>
<dbReference type="Proteomes" id="UP001363151">
    <property type="component" value="Unassembled WGS sequence"/>
</dbReference>
<reference evidence="3 4" key="1">
    <citation type="submission" date="2024-03" db="EMBL/GenBank/DDBJ databases">
        <title>Aureococcus anophagefferens CCMP1851 and Kratosvirus quantuckense: Draft genome of a second virus-susceptible host strain in the model system.</title>
        <authorList>
            <person name="Chase E."/>
            <person name="Truchon A.R."/>
            <person name="Schepens W."/>
            <person name="Wilhelm S.W."/>
        </authorList>
    </citation>
    <scope>NUCLEOTIDE SEQUENCE [LARGE SCALE GENOMIC DNA]</scope>
    <source>
        <strain evidence="3 4">CCMP1851</strain>
    </source>
</reference>
<dbReference type="PANTHER" id="PTHR21091:SF169">
    <property type="entry name" value="UROPORPHYRINOGEN DECARBOXYLASE"/>
    <property type="match status" value="1"/>
</dbReference>
<evidence type="ECO:0000313" key="4">
    <source>
        <dbReference type="Proteomes" id="UP001363151"/>
    </source>
</evidence>
<evidence type="ECO:0000313" key="3">
    <source>
        <dbReference type="EMBL" id="KAK7241786.1"/>
    </source>
</evidence>
<organism evidence="3 4">
    <name type="scientific">Aureococcus anophagefferens</name>
    <name type="common">Harmful bloom alga</name>
    <dbReference type="NCBI Taxonomy" id="44056"/>
    <lineage>
        <taxon>Eukaryota</taxon>
        <taxon>Sar</taxon>
        <taxon>Stramenopiles</taxon>
        <taxon>Ochrophyta</taxon>
        <taxon>Pelagophyceae</taxon>
        <taxon>Pelagomonadales</taxon>
        <taxon>Pelagomonadaceae</taxon>
        <taxon>Aureococcus</taxon>
    </lineage>
</organism>
<evidence type="ECO:0000256" key="1">
    <source>
        <dbReference type="SAM" id="SignalP"/>
    </source>
</evidence>
<feature type="chain" id="PRO_5047403413" evidence="1">
    <location>
        <begin position="17"/>
        <end position="389"/>
    </location>
</feature>
<dbReference type="InterPro" id="IPR000257">
    <property type="entry name" value="Uroporphyrinogen_deCOase"/>
</dbReference>
<comment type="caution">
    <text evidence="3">The sequence shown here is derived from an EMBL/GenBank/DDBJ whole genome shotgun (WGS) entry which is preliminary data.</text>
</comment>
<feature type="signal peptide" evidence="1">
    <location>
        <begin position="1"/>
        <end position="16"/>
    </location>
</feature>
<keyword evidence="1" id="KW-0732">Signal</keyword>
<dbReference type="InterPro" id="IPR038071">
    <property type="entry name" value="UROD/MetE-like_sf"/>
</dbReference>
<evidence type="ECO:0000259" key="2">
    <source>
        <dbReference type="Pfam" id="PF01208"/>
    </source>
</evidence>
<sequence>MMLAAVLLLPAALALAPPKNDLLLRLARGEAVEEAPVWLFRQAGRHMAEYNAYKEKTGKHFLQLLDDPLDVAEVTLQPLRRYGVDAAILFSDILVVPQALDVRVEMPGGRGIVVPEPLTTGPALLEAAKKAAADPAALVAKRLNHVTRAVSEIRSAQLAEDLDRTLLGFSAAPWTLLFYTVGGSSRNQPPGIDFARANPDETHAMLEAYTDLVVEYMSAQVDAGAHALQVFEAMGMTLGRHDFEVLALPHLESLATKLKARHPDVPLLVFARGVEDPAGVNAKLQSFGYDVITLDTAADRAASRSSLGAGQVLQGNLDPKLLLADGSSEAKLHDELEAMLRALGPDKLIANLGEGLMGKEDQGLVNAFVDDVHATSRKLIAERNAVASR</sequence>
<protein>
    <submittedName>
        <fullName evidence="3">Uroporphyrinogen decarboxylase</fullName>
    </submittedName>
</protein>
<dbReference type="Pfam" id="PF01208">
    <property type="entry name" value="URO-D"/>
    <property type="match status" value="1"/>
</dbReference>
<dbReference type="EMBL" id="JBBJCI010000152">
    <property type="protein sequence ID" value="KAK7241786.1"/>
    <property type="molecule type" value="Genomic_DNA"/>
</dbReference>
<feature type="domain" description="Uroporphyrinogen decarboxylase (URO-D)" evidence="2">
    <location>
        <begin position="19"/>
        <end position="374"/>
    </location>
</feature>
<gene>
    <name evidence="3" type="primary">HEME4</name>
    <name evidence="3" type="ORF">SO694_00019048</name>
</gene>